<protein>
    <submittedName>
        <fullName evidence="2">Uncharacterized protein</fullName>
    </submittedName>
</protein>
<gene>
    <name evidence="2" type="ORF">SUTMEG_13950</name>
</gene>
<reference evidence="2 3" key="1">
    <citation type="journal article" date="2018" name="Int. J. Syst. Evol. Microbiol.">
        <title>Mesosutterella multiformis gen. nov., sp. nov., a member of the family Sutterellaceae and Sutterella megalosphaeroides sp. nov., isolated from human faeces.</title>
        <authorList>
            <person name="Sakamoto M."/>
            <person name="Ikeyama N."/>
            <person name="Kunihiro T."/>
            <person name="Iino T."/>
            <person name="Yuki M."/>
            <person name="Ohkuma M."/>
        </authorList>
    </citation>
    <scope>NUCLEOTIDE SEQUENCE [LARGE SCALE GENOMIC DNA]</scope>
    <source>
        <strain evidence="2 3">6FBBBH3</strain>
    </source>
</reference>
<organism evidence="2 3">
    <name type="scientific">Sutterella megalosphaeroides</name>
    <dbReference type="NCBI Taxonomy" id="2494234"/>
    <lineage>
        <taxon>Bacteria</taxon>
        <taxon>Pseudomonadati</taxon>
        <taxon>Pseudomonadota</taxon>
        <taxon>Betaproteobacteria</taxon>
        <taxon>Burkholderiales</taxon>
        <taxon>Sutterellaceae</taxon>
        <taxon>Sutterella</taxon>
    </lineage>
</organism>
<dbReference type="Proteomes" id="UP000271003">
    <property type="component" value="Chromosome"/>
</dbReference>
<keyword evidence="3" id="KW-1185">Reference proteome</keyword>
<dbReference type="EMBL" id="AP018786">
    <property type="protein sequence ID" value="BBF23504.1"/>
    <property type="molecule type" value="Genomic_DNA"/>
</dbReference>
<evidence type="ECO:0000313" key="2">
    <source>
        <dbReference type="EMBL" id="BBF23504.1"/>
    </source>
</evidence>
<dbReference type="AlphaFoldDB" id="A0A2Z6IAT9"/>
<sequence>MSFEFRLRSVATGQLEELKDLQGPVREENLLMSGPAGPGKSLSTVRPGKRAVRVLRERYRTYFIKERAVNEQLDNATAGYAGSRASGGNKEPIAQEVVQ</sequence>
<proteinExistence type="predicted"/>
<evidence type="ECO:0000313" key="3">
    <source>
        <dbReference type="Proteomes" id="UP000271003"/>
    </source>
</evidence>
<evidence type="ECO:0000256" key="1">
    <source>
        <dbReference type="SAM" id="MobiDB-lite"/>
    </source>
</evidence>
<dbReference type="KEGG" id="sutt:SUTMEG_13950"/>
<name>A0A2Z6IAT9_9BURK</name>
<accession>A0A2Z6IAT9</accession>
<dbReference type="RefSeq" id="WP_120177106.1">
    <property type="nucleotide sequence ID" value="NZ_AP018786.1"/>
</dbReference>
<feature type="region of interest" description="Disordered" evidence="1">
    <location>
        <begin position="78"/>
        <end position="99"/>
    </location>
</feature>